<reference evidence="2" key="1">
    <citation type="submission" date="2005-01" db="EMBL/GenBank/DDBJ databases">
        <authorList>
            <person name="Han Z."/>
        </authorList>
    </citation>
    <scope>NUCLEOTIDE SEQUENCE</scope>
</reference>
<keyword evidence="1" id="KW-0732">Signal</keyword>
<evidence type="ECO:0000313" key="2">
    <source>
        <dbReference type="EMBL" id="ABA40905.1"/>
    </source>
</evidence>
<name>Q3KTE9_SCHJA</name>
<organism evidence="2">
    <name type="scientific">Schistosoma japonicum</name>
    <name type="common">Blood fluke</name>
    <dbReference type="NCBI Taxonomy" id="6182"/>
    <lineage>
        <taxon>Eukaryota</taxon>
        <taxon>Metazoa</taxon>
        <taxon>Spiralia</taxon>
        <taxon>Lophotrochozoa</taxon>
        <taxon>Platyhelminthes</taxon>
        <taxon>Trematoda</taxon>
        <taxon>Digenea</taxon>
        <taxon>Strigeidida</taxon>
        <taxon>Schistosomatoidea</taxon>
        <taxon>Schistosomatidae</taxon>
        <taxon>Schistosoma</taxon>
    </lineage>
</organism>
<feature type="non-terminal residue" evidence="2">
    <location>
        <position position="54"/>
    </location>
</feature>
<sequence>MNKVLLLLVLCKIPIRWSIYFHFDLFLLRKVVSLKRAASLFLISGTKPYRELIA</sequence>
<feature type="chain" id="PRO_5004227618" evidence="1">
    <location>
        <begin position="19"/>
        <end position="54"/>
    </location>
</feature>
<dbReference type="AlphaFoldDB" id="Q3KTE9"/>
<proteinExistence type="evidence at transcript level"/>
<protein>
    <submittedName>
        <fullName evidence="2">SJCHGC09681 protein</fullName>
    </submittedName>
</protein>
<dbReference type="EMBL" id="AY915762">
    <property type="protein sequence ID" value="ABA40905.1"/>
    <property type="molecule type" value="mRNA"/>
</dbReference>
<evidence type="ECO:0000256" key="1">
    <source>
        <dbReference type="SAM" id="SignalP"/>
    </source>
</evidence>
<accession>Q3KTE9</accession>
<feature type="signal peptide" evidence="1">
    <location>
        <begin position="1"/>
        <end position="18"/>
    </location>
</feature>
<reference evidence="2" key="2">
    <citation type="journal article" date="2006" name="PLoS Pathog.">
        <title>New perspectives on host-parasite interplay by comparative transcriptomic and proteomic analyses of Schistosoma japonicum.</title>
        <authorList>
            <person name="Liu F."/>
            <person name="Lu J."/>
            <person name="Hu W."/>
            <person name="Wang S.Y."/>
            <person name="Cui S.J."/>
            <person name="Chi M."/>
            <person name="Yan Q."/>
            <person name="Wang X.R."/>
            <person name="Song H.D."/>
            <person name="Xu X.N."/>
            <person name="Wang J.J."/>
            <person name="Zhang X.L."/>
            <person name="Zhang X."/>
            <person name="Wang Z.Q."/>
            <person name="Xue C.L."/>
            <person name="Brindley P.J."/>
            <person name="McManus D.P."/>
            <person name="Yang P.Y."/>
            <person name="Feng Z."/>
            <person name="Chen Z."/>
            <person name="Han Z.G."/>
        </authorList>
    </citation>
    <scope>NUCLEOTIDE SEQUENCE</scope>
</reference>